<gene>
    <name evidence="2" type="ORF">PAL_GLEAN10022714</name>
</gene>
<reference evidence="3" key="1">
    <citation type="journal article" date="2013" name="Science">
        <title>Comparative analysis of bat genomes provides insight into the evolution of flight and immunity.</title>
        <authorList>
            <person name="Zhang G."/>
            <person name="Cowled C."/>
            <person name="Shi Z."/>
            <person name="Huang Z."/>
            <person name="Bishop-Lilly K.A."/>
            <person name="Fang X."/>
            <person name="Wynne J.W."/>
            <person name="Xiong Z."/>
            <person name="Baker M.L."/>
            <person name="Zhao W."/>
            <person name="Tachedjian M."/>
            <person name="Zhu Y."/>
            <person name="Zhou P."/>
            <person name="Jiang X."/>
            <person name="Ng J."/>
            <person name="Yang L."/>
            <person name="Wu L."/>
            <person name="Xiao J."/>
            <person name="Feng Y."/>
            <person name="Chen Y."/>
            <person name="Sun X."/>
            <person name="Zhang Y."/>
            <person name="Marsh G.A."/>
            <person name="Crameri G."/>
            <person name="Broder C.C."/>
            <person name="Frey K.G."/>
            <person name="Wang L.F."/>
            <person name="Wang J."/>
        </authorList>
    </citation>
    <scope>NUCLEOTIDE SEQUENCE [LARGE SCALE GENOMIC DNA]</scope>
</reference>
<feature type="compositionally biased region" description="Polar residues" evidence="1">
    <location>
        <begin position="24"/>
        <end position="33"/>
    </location>
</feature>
<dbReference type="InParanoid" id="L5K570"/>
<dbReference type="Proteomes" id="UP000010552">
    <property type="component" value="Unassembled WGS sequence"/>
</dbReference>
<organism evidence="2 3">
    <name type="scientific">Pteropus alecto</name>
    <name type="common">Black flying fox</name>
    <dbReference type="NCBI Taxonomy" id="9402"/>
    <lineage>
        <taxon>Eukaryota</taxon>
        <taxon>Metazoa</taxon>
        <taxon>Chordata</taxon>
        <taxon>Craniata</taxon>
        <taxon>Vertebrata</taxon>
        <taxon>Euteleostomi</taxon>
        <taxon>Mammalia</taxon>
        <taxon>Eutheria</taxon>
        <taxon>Laurasiatheria</taxon>
        <taxon>Chiroptera</taxon>
        <taxon>Yinpterochiroptera</taxon>
        <taxon>Pteropodoidea</taxon>
        <taxon>Pteropodidae</taxon>
        <taxon>Pteropodinae</taxon>
        <taxon>Pteropus</taxon>
    </lineage>
</organism>
<keyword evidence="3" id="KW-1185">Reference proteome</keyword>
<name>L5K570_PTEAL</name>
<keyword evidence="2" id="KW-0762">Sugar transport</keyword>
<evidence type="ECO:0000313" key="2">
    <source>
        <dbReference type="EMBL" id="ELK06492.1"/>
    </source>
</evidence>
<evidence type="ECO:0000256" key="1">
    <source>
        <dbReference type="SAM" id="MobiDB-lite"/>
    </source>
</evidence>
<proteinExistence type="predicted"/>
<sequence length="217" mass="23356">MLGDAQEEVIQIFQKEQVVEWSGNRKSQSQIRKTNPMKPSEKDPADNGESDLAKKKLCYPLVTDCLNSAGDGVCIPEVTSQQGDVDVESDDAIILKSMPKPIPRPTAWSCWLVVASFVGAFGSSFLFGYNLSVVNAPAQLLGHPPTPLNHRGFSASVHGFQLLCLRHCLPSSDLSRCTCPSCLPELGHVASCYHGTLRPGLSLHIDSAVVSISPQAA</sequence>
<protein>
    <submittedName>
        <fullName evidence="2">Solute carrier family 2, facilitated glucose transporter member 9</fullName>
    </submittedName>
</protein>
<dbReference type="AlphaFoldDB" id="L5K570"/>
<dbReference type="EMBL" id="KB031030">
    <property type="protein sequence ID" value="ELK06492.1"/>
    <property type="molecule type" value="Genomic_DNA"/>
</dbReference>
<accession>L5K570</accession>
<keyword evidence="2" id="KW-0813">Transport</keyword>
<evidence type="ECO:0000313" key="3">
    <source>
        <dbReference type="Proteomes" id="UP000010552"/>
    </source>
</evidence>
<feature type="region of interest" description="Disordered" evidence="1">
    <location>
        <begin position="21"/>
        <end position="49"/>
    </location>
</feature>